<organism evidence="1 2">
    <name type="scientific">Brachionus plicatilis</name>
    <name type="common">Marine rotifer</name>
    <name type="synonym">Brachionus muelleri</name>
    <dbReference type="NCBI Taxonomy" id="10195"/>
    <lineage>
        <taxon>Eukaryota</taxon>
        <taxon>Metazoa</taxon>
        <taxon>Spiralia</taxon>
        <taxon>Gnathifera</taxon>
        <taxon>Rotifera</taxon>
        <taxon>Eurotatoria</taxon>
        <taxon>Monogononta</taxon>
        <taxon>Pseudotrocha</taxon>
        <taxon>Ploima</taxon>
        <taxon>Brachionidae</taxon>
        <taxon>Brachionus</taxon>
    </lineage>
</organism>
<protein>
    <submittedName>
        <fullName evidence="1">Uncharacterized protein</fullName>
    </submittedName>
</protein>
<comment type="caution">
    <text evidence="1">The sequence shown here is derived from an EMBL/GenBank/DDBJ whole genome shotgun (WGS) entry which is preliminary data.</text>
</comment>
<gene>
    <name evidence="1" type="ORF">BpHYR1_021478</name>
</gene>
<reference evidence="1 2" key="1">
    <citation type="journal article" date="2018" name="Sci. Rep.">
        <title>Genomic signatures of local adaptation to the degree of environmental predictability in rotifers.</title>
        <authorList>
            <person name="Franch-Gras L."/>
            <person name="Hahn C."/>
            <person name="Garcia-Roger E.M."/>
            <person name="Carmona M.J."/>
            <person name="Serra M."/>
            <person name="Gomez A."/>
        </authorList>
    </citation>
    <scope>NUCLEOTIDE SEQUENCE [LARGE SCALE GENOMIC DNA]</scope>
    <source>
        <strain evidence="1">HYR1</strain>
    </source>
</reference>
<proteinExistence type="predicted"/>
<accession>A0A3M7R040</accession>
<name>A0A3M7R040_BRAPC</name>
<dbReference type="AlphaFoldDB" id="A0A3M7R040"/>
<keyword evidence="2" id="KW-1185">Reference proteome</keyword>
<dbReference type="Proteomes" id="UP000276133">
    <property type="component" value="Unassembled WGS sequence"/>
</dbReference>
<evidence type="ECO:0000313" key="2">
    <source>
        <dbReference type="Proteomes" id="UP000276133"/>
    </source>
</evidence>
<evidence type="ECO:0000313" key="1">
    <source>
        <dbReference type="EMBL" id="RNA16980.1"/>
    </source>
</evidence>
<dbReference type="EMBL" id="REGN01004561">
    <property type="protein sequence ID" value="RNA16980.1"/>
    <property type="molecule type" value="Genomic_DNA"/>
</dbReference>
<sequence>RLIKIPDKINLCGKNIKVVTDVVLLGFKIDHDLNFSKLDCNATIKLAKSYYFSMFKLFNFKYDSQNYDDKDVGDLTRGFLHCV</sequence>
<feature type="non-terminal residue" evidence="1">
    <location>
        <position position="1"/>
    </location>
</feature>